<feature type="compositionally biased region" description="Polar residues" evidence="2">
    <location>
        <begin position="41"/>
        <end position="57"/>
    </location>
</feature>
<dbReference type="EMBL" id="VIIS01002075">
    <property type="protein sequence ID" value="KAF0288844.1"/>
    <property type="molecule type" value="Genomic_DNA"/>
</dbReference>
<dbReference type="Proteomes" id="UP000440578">
    <property type="component" value="Unassembled WGS sequence"/>
</dbReference>
<dbReference type="Pfam" id="PF25449">
    <property type="entry name" value="CCDC174_GRSR"/>
    <property type="match status" value="1"/>
</dbReference>
<keyword evidence="5" id="KW-1185">Reference proteome</keyword>
<name>A0A6A4VBE5_AMPAM</name>
<dbReference type="PANTHER" id="PTHR15885">
    <property type="entry name" value="COILED-COIL DOMAIN-CONTAINING PROTEIN 174"/>
    <property type="match status" value="1"/>
</dbReference>
<evidence type="ECO:0000259" key="3">
    <source>
        <dbReference type="Pfam" id="PF25449"/>
    </source>
</evidence>
<evidence type="ECO:0000256" key="2">
    <source>
        <dbReference type="SAM" id="MobiDB-lite"/>
    </source>
</evidence>
<reference evidence="4 5" key="1">
    <citation type="submission" date="2019-07" db="EMBL/GenBank/DDBJ databases">
        <title>Draft genome assembly of a fouling barnacle, Amphibalanus amphitrite (Darwin, 1854): The first reference genome for Thecostraca.</title>
        <authorList>
            <person name="Kim W."/>
        </authorList>
    </citation>
    <scope>NUCLEOTIDE SEQUENCE [LARGE SCALE GENOMIC DNA]</scope>
    <source>
        <strain evidence="4">SNU_AA5</strain>
        <tissue evidence="4">Soma without cirri and trophi</tissue>
    </source>
</reference>
<feature type="compositionally biased region" description="Basic and acidic residues" evidence="2">
    <location>
        <begin position="72"/>
        <end position="94"/>
    </location>
</feature>
<feature type="compositionally biased region" description="Basic and acidic residues" evidence="2">
    <location>
        <begin position="21"/>
        <end position="36"/>
    </location>
</feature>
<dbReference type="GO" id="GO:0005634">
    <property type="term" value="C:nucleus"/>
    <property type="evidence" value="ECO:0007669"/>
    <property type="project" value="TreeGrafter"/>
</dbReference>
<keyword evidence="1" id="KW-0175">Coiled coil</keyword>
<feature type="region of interest" description="Disordered" evidence="2">
    <location>
        <begin position="111"/>
        <end position="220"/>
    </location>
</feature>
<feature type="compositionally biased region" description="Basic and acidic residues" evidence="2">
    <location>
        <begin position="179"/>
        <end position="198"/>
    </location>
</feature>
<evidence type="ECO:0000313" key="5">
    <source>
        <dbReference type="Proteomes" id="UP000440578"/>
    </source>
</evidence>
<dbReference type="InterPro" id="IPR057464">
    <property type="entry name" value="CCDC174_GRSR"/>
</dbReference>
<proteinExistence type="predicted"/>
<dbReference type="PANTHER" id="PTHR15885:SF1">
    <property type="entry name" value="COILED-COIL DOMAIN-CONTAINING PROTEIN 174"/>
    <property type="match status" value="1"/>
</dbReference>
<protein>
    <submittedName>
        <fullName evidence="4">Coiled-coil domain-containing protein 174</fullName>
    </submittedName>
</protein>
<feature type="region of interest" description="Disordered" evidence="2">
    <location>
        <begin position="21"/>
        <end position="94"/>
    </location>
</feature>
<sequence>MDKEKRIEIGTSSLVDLKAELHRKQQESRNLHRGSDRPTAAGTSGKSKIWSKTSTARASGKTAVWSKSNAGVERRDQRDREETEQETKDLDRSRTVLEAKAMIYDRLQTGTEALEDDSTNERFLVNFQQKAIDDVTRRRQRRQAAAEGSSAEPPPPPAASADEEWVEFTDSLGRSRTVMRRDLDEYRRRDQESRRTGDESQQPTPELMSEDQRRDQQRQIWEQQELENAAKRDIHYQDVLFNGEYPRPCYSIDRRQAACADLRGMNV</sequence>
<dbReference type="InterPro" id="IPR025066">
    <property type="entry name" value="CCDC174-like"/>
</dbReference>
<dbReference type="OrthoDB" id="333551at2759"/>
<gene>
    <name evidence="4" type="primary">CCDC174_0</name>
    <name evidence="4" type="ORF">FJT64_001374</name>
</gene>
<evidence type="ECO:0000313" key="4">
    <source>
        <dbReference type="EMBL" id="KAF0288844.1"/>
    </source>
</evidence>
<dbReference type="AlphaFoldDB" id="A0A6A4VBE5"/>
<evidence type="ECO:0000256" key="1">
    <source>
        <dbReference type="ARBA" id="ARBA00023054"/>
    </source>
</evidence>
<feature type="domain" description="CCDC174 alpha/beta GRSR" evidence="3">
    <location>
        <begin position="165"/>
        <end position="193"/>
    </location>
</feature>
<organism evidence="4 5">
    <name type="scientific">Amphibalanus amphitrite</name>
    <name type="common">Striped barnacle</name>
    <name type="synonym">Balanus amphitrite</name>
    <dbReference type="NCBI Taxonomy" id="1232801"/>
    <lineage>
        <taxon>Eukaryota</taxon>
        <taxon>Metazoa</taxon>
        <taxon>Ecdysozoa</taxon>
        <taxon>Arthropoda</taxon>
        <taxon>Crustacea</taxon>
        <taxon>Multicrustacea</taxon>
        <taxon>Cirripedia</taxon>
        <taxon>Thoracica</taxon>
        <taxon>Thoracicalcarea</taxon>
        <taxon>Balanomorpha</taxon>
        <taxon>Balanoidea</taxon>
        <taxon>Balanidae</taxon>
        <taxon>Amphibalaninae</taxon>
        <taxon>Amphibalanus</taxon>
    </lineage>
</organism>
<accession>A0A6A4VBE5</accession>
<comment type="caution">
    <text evidence="4">The sequence shown here is derived from an EMBL/GenBank/DDBJ whole genome shotgun (WGS) entry which is preliminary data.</text>
</comment>